<dbReference type="PANTHER" id="PTHR14000">
    <property type="entry name" value="FINGER CCCH DOMAIN PROTEIN, PUTATIVE (DUF3755)-RELATED"/>
    <property type="match status" value="1"/>
</dbReference>
<reference evidence="2" key="1">
    <citation type="journal article" date="2019" name="Database">
        <title>The radish genome database (RadishGD): an integrated information resource for radish genomics.</title>
        <authorList>
            <person name="Yu H.J."/>
            <person name="Baek S."/>
            <person name="Lee Y.J."/>
            <person name="Cho A."/>
            <person name="Mun J.H."/>
        </authorList>
    </citation>
    <scope>NUCLEOTIDE SEQUENCE [LARGE SCALE GENOMIC DNA]</scope>
    <source>
        <strain evidence="2">cv. WK10039</strain>
    </source>
</reference>
<name>A0A6J0MAU0_RAPSA</name>
<dbReference type="GeneID" id="108840861"/>
<evidence type="ECO:0000313" key="2">
    <source>
        <dbReference type="Proteomes" id="UP000504610"/>
    </source>
</evidence>
<organism evidence="2 3">
    <name type="scientific">Raphanus sativus</name>
    <name type="common">Radish</name>
    <name type="synonym">Raphanus raphanistrum var. sativus</name>
    <dbReference type="NCBI Taxonomy" id="3726"/>
    <lineage>
        <taxon>Eukaryota</taxon>
        <taxon>Viridiplantae</taxon>
        <taxon>Streptophyta</taxon>
        <taxon>Embryophyta</taxon>
        <taxon>Tracheophyta</taxon>
        <taxon>Spermatophyta</taxon>
        <taxon>Magnoliopsida</taxon>
        <taxon>eudicotyledons</taxon>
        <taxon>Gunneridae</taxon>
        <taxon>Pentapetalae</taxon>
        <taxon>rosids</taxon>
        <taxon>malvids</taxon>
        <taxon>Brassicales</taxon>
        <taxon>Brassicaceae</taxon>
        <taxon>Brassiceae</taxon>
        <taxon>Raphanus</taxon>
    </lineage>
</organism>
<accession>A0A6J0MAU0</accession>
<dbReference type="InterPro" id="IPR001005">
    <property type="entry name" value="SANT/Myb"/>
</dbReference>
<dbReference type="Gene3D" id="1.10.10.60">
    <property type="entry name" value="Homeodomain-like"/>
    <property type="match status" value="1"/>
</dbReference>
<protein>
    <submittedName>
        <fullName evidence="3">Uncharacterized protein LOC108840861</fullName>
    </submittedName>
    <submittedName>
        <fullName evidence="4">Uncharacterized protein LOC130501952</fullName>
    </submittedName>
</protein>
<gene>
    <name evidence="3" type="primary">LOC108840861</name>
    <name evidence="4" type="synonym">LOC130501952</name>
</gene>
<reference evidence="3 4" key="2">
    <citation type="submission" date="2025-04" db="UniProtKB">
        <authorList>
            <consortium name="RefSeq"/>
        </authorList>
    </citation>
    <scope>IDENTIFICATION</scope>
    <source>
        <tissue evidence="3 4">Leaf</tissue>
    </source>
</reference>
<feature type="region of interest" description="Disordered" evidence="1">
    <location>
        <begin position="1"/>
        <end position="24"/>
    </location>
</feature>
<dbReference type="CDD" id="cd00167">
    <property type="entry name" value="SANT"/>
    <property type="match status" value="1"/>
</dbReference>
<dbReference type="KEGG" id="rsz:130501952"/>
<dbReference type="InterPro" id="IPR009057">
    <property type="entry name" value="Homeodomain-like_sf"/>
</dbReference>
<dbReference type="RefSeq" id="XP_056852742.1">
    <property type="nucleotide sequence ID" value="XM_056996762.1"/>
</dbReference>
<evidence type="ECO:0000313" key="4">
    <source>
        <dbReference type="RefSeq" id="XP_056852742.1"/>
    </source>
</evidence>
<dbReference type="SUPFAM" id="SSF46689">
    <property type="entry name" value="Homeodomain-like"/>
    <property type="match status" value="1"/>
</dbReference>
<sequence>MENNSWTNEEFHQHSTYSGNSNIPLKKPELINNTGIAMVWTPEEQTILENALARYPLDSCVSSCLRYAKISLELPEKTTKDVAMRCRWIKELGRVKVENSISAPHDAAANELLKQNEQLSEQINANLTSSKVLDNLPLFNQIYENIIELFNKLDENVPDKMKQMPPLREMLNDDLFNLILPHIYLNQHE</sequence>
<dbReference type="Proteomes" id="UP000504610">
    <property type="component" value="Chromosome 2"/>
</dbReference>
<evidence type="ECO:0000313" key="3">
    <source>
        <dbReference type="RefSeq" id="XP_018469174.1"/>
    </source>
</evidence>
<evidence type="ECO:0000256" key="1">
    <source>
        <dbReference type="SAM" id="MobiDB-lite"/>
    </source>
</evidence>
<dbReference type="AlphaFoldDB" id="A0A6J0MAU0"/>
<feature type="compositionally biased region" description="Polar residues" evidence="1">
    <location>
        <begin position="1"/>
        <end position="23"/>
    </location>
</feature>
<dbReference type="KEGG" id="rsz:108840861"/>
<dbReference type="RefSeq" id="XP_018469174.1">
    <property type="nucleotide sequence ID" value="XM_018613672.2"/>
</dbReference>
<dbReference type="OrthoDB" id="1044640at2759"/>
<proteinExistence type="predicted"/>
<dbReference type="PANTHER" id="PTHR14000:SF36">
    <property type="entry name" value="GENOME ASSEMBLY, CHROMOSOME: A01"/>
    <property type="match status" value="1"/>
</dbReference>
<keyword evidence="2" id="KW-1185">Reference proteome</keyword>